<accession>A0A316UAB6</accession>
<proteinExistence type="predicted"/>
<dbReference type="STRING" id="1684307.A0A316UAB6"/>
<dbReference type="PIRSF" id="PIRSF013674">
    <property type="entry name" value="PXMP4"/>
    <property type="match status" value="1"/>
</dbReference>
<dbReference type="RefSeq" id="XP_025348571.1">
    <property type="nucleotide sequence ID" value="XM_025490257.1"/>
</dbReference>
<organism evidence="1 2">
    <name type="scientific">Pseudomicrostroma glucosiphilum</name>
    <dbReference type="NCBI Taxonomy" id="1684307"/>
    <lineage>
        <taxon>Eukaryota</taxon>
        <taxon>Fungi</taxon>
        <taxon>Dikarya</taxon>
        <taxon>Basidiomycota</taxon>
        <taxon>Ustilaginomycotina</taxon>
        <taxon>Exobasidiomycetes</taxon>
        <taxon>Microstromatales</taxon>
        <taxon>Microstromatales incertae sedis</taxon>
        <taxon>Pseudomicrostroma</taxon>
    </lineage>
</organism>
<evidence type="ECO:0000313" key="1">
    <source>
        <dbReference type="EMBL" id="PWN21411.1"/>
    </source>
</evidence>
<sequence>MQDLRESLTRIALNPAYHDVLTVAKAARNGAVYGAKIRFPHALVMTFLFGRGTPREKFKFILTATRNHSFNLAKFASLYKFLMILLRRTNGGKERSMDSFLAGLFGGWVIFGERTTVNEQIVLYSCARCVSALLPRASVPSSYPAKKPIPTDAKSFEIFAALVWGSVMWLFENRRVNLNNGLVNSMDYLYVNAEHWDGLRNLVWHNT</sequence>
<dbReference type="EMBL" id="KZ819325">
    <property type="protein sequence ID" value="PWN21411.1"/>
    <property type="molecule type" value="Genomic_DNA"/>
</dbReference>
<dbReference type="Pfam" id="PF02466">
    <property type="entry name" value="Tim17"/>
    <property type="match status" value="1"/>
</dbReference>
<dbReference type="OrthoDB" id="39659at2759"/>
<gene>
    <name evidence="1" type="ORF">BCV69DRAFT_247647</name>
</gene>
<keyword evidence="2" id="KW-1185">Reference proteome</keyword>
<protein>
    <submittedName>
        <fullName evidence="1">Peroxisomal membrane protein 4</fullName>
    </submittedName>
</protein>
<reference evidence="1 2" key="1">
    <citation type="journal article" date="2018" name="Mol. Biol. Evol.">
        <title>Broad Genomic Sampling Reveals a Smut Pathogenic Ancestry of the Fungal Clade Ustilaginomycotina.</title>
        <authorList>
            <person name="Kijpornyongpan T."/>
            <person name="Mondo S.J."/>
            <person name="Barry K."/>
            <person name="Sandor L."/>
            <person name="Lee J."/>
            <person name="Lipzen A."/>
            <person name="Pangilinan J."/>
            <person name="LaButti K."/>
            <person name="Hainaut M."/>
            <person name="Henrissat B."/>
            <person name="Grigoriev I.V."/>
            <person name="Spatafora J.W."/>
            <person name="Aime M.C."/>
        </authorList>
    </citation>
    <scope>NUCLEOTIDE SEQUENCE [LARGE SCALE GENOMIC DNA]</scope>
    <source>
        <strain evidence="1 2">MCA 4718</strain>
    </source>
</reference>
<dbReference type="InterPro" id="IPR019531">
    <property type="entry name" value="Pmp4"/>
</dbReference>
<evidence type="ECO:0000313" key="2">
    <source>
        <dbReference type="Proteomes" id="UP000245942"/>
    </source>
</evidence>
<name>A0A316UAB6_9BASI</name>
<dbReference type="AlphaFoldDB" id="A0A316UAB6"/>
<dbReference type="PANTHER" id="PTHR15460">
    <property type="entry name" value="PEROXISOMAL MEMBRANE PROTEIN 4"/>
    <property type="match status" value="1"/>
</dbReference>
<dbReference type="GO" id="GO:0005778">
    <property type="term" value="C:peroxisomal membrane"/>
    <property type="evidence" value="ECO:0007669"/>
    <property type="project" value="TreeGrafter"/>
</dbReference>
<dbReference type="PANTHER" id="PTHR15460:SF3">
    <property type="entry name" value="PEROXISOMAL MEMBRANE PROTEIN 4"/>
    <property type="match status" value="1"/>
</dbReference>
<dbReference type="Proteomes" id="UP000245942">
    <property type="component" value="Unassembled WGS sequence"/>
</dbReference>
<dbReference type="GeneID" id="37011991"/>